<keyword evidence="2" id="KW-1185">Reference proteome</keyword>
<evidence type="ECO:0000313" key="2">
    <source>
        <dbReference type="Proteomes" id="UP000224460"/>
    </source>
</evidence>
<dbReference type="EMBL" id="PEDL01000012">
    <property type="protein sequence ID" value="PHV70249.1"/>
    <property type="molecule type" value="Genomic_DNA"/>
</dbReference>
<comment type="caution">
    <text evidence="1">The sequence shown here is derived from an EMBL/GenBank/DDBJ whole genome shotgun (WGS) entry which is preliminary data.</text>
</comment>
<sequence>MSNYILELKDVVKTFGGVTALNNVQFQLKRGEVHALMGENGAGKSTFIKVITGVHQPDSGIMLLEGESITLHSTSDSAKLGIAAIYQHVTAFPDLSVTENIFMGQEIMTPFHTYNWTAMTKRAKALIAPLSQDIDVTKPMNTLSVAQQQLVEIAKALSRDARIIIMDEPTASLTKTECEELYQIVERLRDDGVSIIFITHKFEDMYRLATRVTVFRDSQYIGTWDVDKISNSKLIAEMVGRELDQMYPHKTSKIGDVVLEVNKLSKEGYFKDISFKVRKGEILALTGLVGAGRTEVCQTLFGIMTADSGSILLEGNELTIKSPIDALKNGIGLLPEDRQLQGLVCELPIYQNVSAPVLKNFLKKGLLDQEAEIANAIELCSKIQVKAKDIVAPPSSLSGGNQQKVVFSKLLSCDLKVLILDEPTKGIDVGAKYSIYEIMNELASNGYAIIVVSSEMPEVLGTADRIVVMKSGRVTGEFAIADATQEKILEASLMKHSDTEQGA</sequence>
<protein>
    <submittedName>
        <fullName evidence="1">D-xylose ABC transporter ATP-binding protein</fullName>
    </submittedName>
</protein>
<organism evidence="1 2">
    <name type="scientific">Sporanaerobium hydrogeniformans</name>
    <dbReference type="NCBI Taxonomy" id="3072179"/>
    <lineage>
        <taxon>Bacteria</taxon>
        <taxon>Bacillati</taxon>
        <taxon>Bacillota</taxon>
        <taxon>Clostridia</taxon>
        <taxon>Lachnospirales</taxon>
        <taxon>Lachnospiraceae</taxon>
        <taxon>Sporanaerobium</taxon>
    </lineage>
</organism>
<evidence type="ECO:0000313" key="1">
    <source>
        <dbReference type="EMBL" id="PHV70249.1"/>
    </source>
</evidence>
<reference evidence="1" key="1">
    <citation type="submission" date="2017-10" db="EMBL/GenBank/DDBJ databases">
        <title>Genome sequence of cellulolytic Lachnospiraceae bacterium XHS1971 isolated from hotspring sediment.</title>
        <authorList>
            <person name="Vasudevan G."/>
            <person name="Joshi A.J."/>
            <person name="Hivarkar S."/>
            <person name="Lanjekar V.B."/>
            <person name="Dhakephalkar P.K."/>
            <person name="Dagar S."/>
        </authorList>
    </citation>
    <scope>NUCLEOTIDE SEQUENCE</scope>
    <source>
        <strain evidence="1">XHS1971</strain>
    </source>
</reference>
<keyword evidence="1" id="KW-0547">Nucleotide-binding</keyword>
<proteinExistence type="predicted"/>
<accession>A0AC61DAC4</accession>
<dbReference type="Proteomes" id="UP000224460">
    <property type="component" value="Unassembled WGS sequence"/>
</dbReference>
<keyword evidence="1" id="KW-0067">ATP-binding</keyword>
<gene>
    <name evidence="1" type="ORF">CS063_11310</name>
</gene>
<name>A0AC61DAC4_9FIRM</name>